<evidence type="ECO:0000313" key="7">
    <source>
        <dbReference type="EMBL" id="MTH60094.1"/>
    </source>
</evidence>
<feature type="transmembrane region" description="Helical" evidence="6">
    <location>
        <begin position="178"/>
        <end position="198"/>
    </location>
</feature>
<dbReference type="PANTHER" id="PTHR11101">
    <property type="entry name" value="PHOSPHATE TRANSPORTER"/>
    <property type="match status" value="1"/>
</dbReference>
<feature type="transmembrane region" description="Helical" evidence="6">
    <location>
        <begin position="469"/>
        <end position="494"/>
    </location>
</feature>
<feature type="transmembrane region" description="Helical" evidence="6">
    <location>
        <begin position="148"/>
        <end position="171"/>
    </location>
</feature>
<gene>
    <name evidence="7" type="ORF">GL300_12840</name>
</gene>
<feature type="transmembrane region" description="Helical" evidence="6">
    <location>
        <begin position="273"/>
        <end position="290"/>
    </location>
</feature>
<evidence type="ECO:0000256" key="4">
    <source>
        <dbReference type="ARBA" id="ARBA00022989"/>
    </source>
</evidence>
<evidence type="ECO:0000313" key="8">
    <source>
        <dbReference type="Proteomes" id="UP000449846"/>
    </source>
</evidence>
<protein>
    <recommendedName>
        <fullName evidence="6">Phosphate transporter</fullName>
    </recommendedName>
</protein>
<feature type="transmembrane region" description="Helical" evidence="6">
    <location>
        <begin position="109"/>
        <end position="136"/>
    </location>
</feature>
<reference evidence="7 8" key="1">
    <citation type="submission" date="2019-11" db="EMBL/GenBank/DDBJ databases">
        <authorList>
            <person name="Dong K."/>
        </authorList>
    </citation>
    <scope>NUCLEOTIDE SEQUENCE [LARGE SCALE GENOMIC DNA]</scope>
    <source>
        <strain evidence="7 8">NBRC 112902</strain>
    </source>
</reference>
<name>A0A844HNV5_9RHOB</name>
<dbReference type="Proteomes" id="UP000449846">
    <property type="component" value="Unassembled WGS sequence"/>
</dbReference>
<dbReference type="GO" id="GO:0016020">
    <property type="term" value="C:membrane"/>
    <property type="evidence" value="ECO:0007669"/>
    <property type="project" value="UniProtKB-SubCell"/>
</dbReference>
<accession>A0A844HNV5</accession>
<dbReference type="EMBL" id="WMIG01000006">
    <property type="protein sequence ID" value="MTH60094.1"/>
    <property type="molecule type" value="Genomic_DNA"/>
</dbReference>
<feature type="transmembrane region" description="Helical" evidence="6">
    <location>
        <begin position="396"/>
        <end position="413"/>
    </location>
</feature>
<feature type="transmembrane region" description="Helical" evidence="6">
    <location>
        <begin position="69"/>
        <end position="88"/>
    </location>
</feature>
<comment type="subcellular location">
    <subcellularLocation>
        <location evidence="1 6">Membrane</location>
        <topology evidence="1 6">Multi-pass membrane protein</topology>
    </subcellularLocation>
</comment>
<dbReference type="PANTHER" id="PTHR11101:SF80">
    <property type="entry name" value="PHOSPHATE TRANSPORTER"/>
    <property type="match status" value="1"/>
</dbReference>
<dbReference type="GO" id="GO:0005315">
    <property type="term" value="F:phosphate transmembrane transporter activity"/>
    <property type="evidence" value="ECO:0007669"/>
    <property type="project" value="InterPro"/>
</dbReference>
<keyword evidence="3 6" id="KW-0812">Transmembrane</keyword>
<evidence type="ECO:0000256" key="6">
    <source>
        <dbReference type="RuleBase" id="RU363058"/>
    </source>
</evidence>
<keyword evidence="8" id="KW-1185">Reference proteome</keyword>
<evidence type="ECO:0000256" key="5">
    <source>
        <dbReference type="ARBA" id="ARBA00023136"/>
    </source>
</evidence>
<proteinExistence type="inferred from homology"/>
<comment type="similarity">
    <text evidence="6">Belongs to the inorganic phosphate transporter (PiT) (TC 2.A.20) family.</text>
</comment>
<feature type="transmembrane region" description="Helical" evidence="6">
    <location>
        <begin position="42"/>
        <end position="63"/>
    </location>
</feature>
<keyword evidence="5 6" id="KW-0472">Membrane</keyword>
<evidence type="ECO:0000256" key="3">
    <source>
        <dbReference type="ARBA" id="ARBA00022692"/>
    </source>
</evidence>
<comment type="caution">
    <text evidence="7">The sequence shown here is derived from an EMBL/GenBank/DDBJ whole genome shotgun (WGS) entry which is preliminary data.</text>
</comment>
<feature type="transmembrane region" description="Helical" evidence="6">
    <location>
        <begin position="419"/>
        <end position="436"/>
    </location>
</feature>
<dbReference type="AlphaFoldDB" id="A0A844HNV5"/>
<dbReference type="InterPro" id="IPR001204">
    <property type="entry name" value="Phos_transporter"/>
</dbReference>
<feature type="transmembrane region" description="Helical" evidence="6">
    <location>
        <begin position="357"/>
        <end position="376"/>
    </location>
</feature>
<dbReference type="Pfam" id="PF01384">
    <property type="entry name" value="PHO4"/>
    <property type="match status" value="1"/>
</dbReference>
<dbReference type="RefSeq" id="WP_192337958.1">
    <property type="nucleotide sequence ID" value="NZ_JBHGCD010000007.1"/>
</dbReference>
<feature type="transmembrane region" description="Helical" evidence="6">
    <location>
        <begin position="243"/>
        <end position="261"/>
    </location>
</feature>
<keyword evidence="6" id="KW-0592">Phosphate transport</keyword>
<sequence length="500" mass="51623">MTNADEQLRQGDGPRNQWKTLDKDLGRISVLEQATATISRPLVAPGLALLFVIGVALVALALIGASPSGLVIVGAAVVAAYMALNIGANDVANNMGPAVGAKALTMGSALVIAAICETAGALIAGGDVVSTISSGIVSPEVVADSATFVWLMLSALIAAALWINLATVLGAPVSTTHSVVGGVVGAGVVAAGFDAVNWSQMTSIAASWVISPVMGGVIAAALLAFIKAKIAYVDDKLAAARKWVPILTGLMAGVFATYLALKGLRRIIEVDSPTAVAIGIAIGVACWLASRPLIERQSRGLENRKKSLRVLFSLPLIVSAALLSFAHGANDVANAVGPLAAVVHTVQAGSVEASVSIPSWVMIIGAIGISLGLMLFGPKLIMLVGDQITKLNPMRAYCVALSAAVTVIVASWLGLPVSSTHIAVGGIFGVGFFREWHAERRARMLGLQKGKVVPPEERRRRKLVRRSHAVTVAMAWVITVPFSALLSAGLYLVLSHFSLG</sequence>
<feature type="transmembrane region" description="Helical" evidence="6">
    <location>
        <begin position="310"/>
        <end position="329"/>
    </location>
</feature>
<keyword evidence="4 6" id="KW-1133">Transmembrane helix</keyword>
<evidence type="ECO:0000256" key="2">
    <source>
        <dbReference type="ARBA" id="ARBA00022448"/>
    </source>
</evidence>
<organism evidence="7 8">
    <name type="scientific">Paracoccus litorisediminis</name>
    <dbReference type="NCBI Taxonomy" id="2006130"/>
    <lineage>
        <taxon>Bacteria</taxon>
        <taxon>Pseudomonadati</taxon>
        <taxon>Pseudomonadota</taxon>
        <taxon>Alphaproteobacteria</taxon>
        <taxon>Rhodobacterales</taxon>
        <taxon>Paracoccaceae</taxon>
        <taxon>Paracoccus</taxon>
    </lineage>
</organism>
<dbReference type="GO" id="GO:0035435">
    <property type="term" value="P:phosphate ion transmembrane transport"/>
    <property type="evidence" value="ECO:0007669"/>
    <property type="project" value="TreeGrafter"/>
</dbReference>
<keyword evidence="2 6" id="KW-0813">Transport</keyword>
<evidence type="ECO:0000256" key="1">
    <source>
        <dbReference type="ARBA" id="ARBA00004141"/>
    </source>
</evidence>
<feature type="transmembrane region" description="Helical" evidence="6">
    <location>
        <begin position="204"/>
        <end position="223"/>
    </location>
</feature>